<dbReference type="GO" id="GO:0045259">
    <property type="term" value="C:proton-transporting ATP synthase complex"/>
    <property type="evidence" value="ECO:0007669"/>
    <property type="project" value="UniProtKB-KW"/>
</dbReference>
<evidence type="ECO:0000256" key="6">
    <source>
        <dbReference type="ARBA" id="ARBA00023310"/>
    </source>
</evidence>
<gene>
    <name evidence="7" type="primary">atpH</name>
    <name evidence="8" type="ORF">SAMN04487766_10295</name>
</gene>
<dbReference type="InterPro" id="IPR000711">
    <property type="entry name" value="ATPase_OSCP/dsu"/>
</dbReference>
<evidence type="ECO:0000256" key="2">
    <source>
        <dbReference type="ARBA" id="ARBA00022448"/>
    </source>
</evidence>
<comment type="function">
    <text evidence="7">F(1)F(0) ATP synthase produces ATP from ADP in the presence of a proton or sodium gradient. F-type ATPases consist of two structural domains, F(1) containing the extramembraneous catalytic core and F(0) containing the membrane proton channel, linked together by a central stalk and a peripheral stalk. During catalysis, ATP synthesis in the catalytic domain of F(1) is coupled via a rotary mechanism of the central stalk subunits to proton translocation.</text>
</comment>
<protein>
    <recommendedName>
        <fullName evidence="7">ATP synthase subunit delta</fullName>
    </recommendedName>
    <alternativeName>
        <fullName evidence="7">ATP synthase F(1) sector subunit delta</fullName>
    </alternativeName>
    <alternativeName>
        <fullName evidence="7">F-type ATPase subunit delta</fullName>
        <shortName evidence="7">F-ATPase subunit delta</shortName>
    </alternativeName>
</protein>
<evidence type="ECO:0000256" key="3">
    <source>
        <dbReference type="ARBA" id="ARBA00022781"/>
    </source>
</evidence>
<dbReference type="OrthoDB" id="5242917at2"/>
<keyword evidence="7" id="KW-0139">CF(1)</keyword>
<keyword evidence="5 7" id="KW-0472">Membrane</keyword>
<keyword evidence="7" id="KW-1003">Cell membrane</keyword>
<keyword evidence="6 7" id="KW-0066">ATP synthesis</keyword>
<dbReference type="RefSeq" id="WP_092607676.1">
    <property type="nucleotide sequence ID" value="NZ_FNHU01000002.1"/>
</dbReference>
<comment type="similarity">
    <text evidence="7">Belongs to the ATPase delta chain family.</text>
</comment>
<organism evidence="8 9">
    <name type="scientific">Actinomyces ruminicola</name>
    <dbReference type="NCBI Taxonomy" id="332524"/>
    <lineage>
        <taxon>Bacteria</taxon>
        <taxon>Bacillati</taxon>
        <taxon>Actinomycetota</taxon>
        <taxon>Actinomycetes</taxon>
        <taxon>Actinomycetales</taxon>
        <taxon>Actinomycetaceae</taxon>
        <taxon>Actinomyces</taxon>
    </lineage>
</organism>
<evidence type="ECO:0000256" key="5">
    <source>
        <dbReference type="ARBA" id="ARBA00023136"/>
    </source>
</evidence>
<name>A0A1G9SVT0_9ACTO</name>
<dbReference type="GO" id="GO:0046933">
    <property type="term" value="F:proton-transporting ATP synthase activity, rotational mechanism"/>
    <property type="evidence" value="ECO:0007669"/>
    <property type="project" value="UniProtKB-UniRule"/>
</dbReference>
<sequence>MRAGTSATRALTEEAWAPVLAAAGAQGQELGEQILAVAHEIASNALRGPLTDPNRESEDKAALACRLFTGRADARVVELLQGMVRGRWSRAVDLISALHDLGIQAILSGAQAGGTLDDVEQELFAVAREVAANREIRQALEPARRTSTDARVRLACRLFASRISGPAMTLVVWSVRHQPEVAVGGVPYNLRRVTELAAAMQNRVIADVVTAVPLTTAQQARLREILVRRLGFDVELNLEVDPQVIGGVRVMVRDLVMDNTVRHSLAGLRTSLTG</sequence>
<evidence type="ECO:0000256" key="4">
    <source>
        <dbReference type="ARBA" id="ARBA00023065"/>
    </source>
</evidence>
<dbReference type="GO" id="GO:0005886">
    <property type="term" value="C:plasma membrane"/>
    <property type="evidence" value="ECO:0007669"/>
    <property type="project" value="UniProtKB-SubCell"/>
</dbReference>
<keyword evidence="2 7" id="KW-0813">Transport</keyword>
<keyword evidence="4 7" id="KW-0406">Ion transport</keyword>
<evidence type="ECO:0000256" key="1">
    <source>
        <dbReference type="ARBA" id="ARBA00004370"/>
    </source>
</evidence>
<evidence type="ECO:0000313" key="8">
    <source>
        <dbReference type="EMBL" id="SDM38935.1"/>
    </source>
</evidence>
<evidence type="ECO:0000256" key="7">
    <source>
        <dbReference type="HAMAP-Rule" id="MF_01416"/>
    </source>
</evidence>
<dbReference type="Pfam" id="PF00213">
    <property type="entry name" value="OSCP"/>
    <property type="match status" value="1"/>
</dbReference>
<evidence type="ECO:0000313" key="9">
    <source>
        <dbReference type="Proteomes" id="UP000199671"/>
    </source>
</evidence>
<comment type="subcellular location">
    <subcellularLocation>
        <location evidence="7">Cell membrane</location>
        <topology evidence="7">Peripheral membrane protein</topology>
    </subcellularLocation>
    <subcellularLocation>
        <location evidence="1">Membrane</location>
    </subcellularLocation>
</comment>
<dbReference type="EMBL" id="FNHU01000002">
    <property type="protein sequence ID" value="SDM38935.1"/>
    <property type="molecule type" value="Genomic_DNA"/>
</dbReference>
<comment type="function">
    <text evidence="7">This protein is part of the stalk that links CF(0) to CF(1). It either transmits conformational changes from CF(0) to CF(1) or is implicated in proton conduction.</text>
</comment>
<proteinExistence type="inferred from homology"/>
<dbReference type="PANTHER" id="PTHR11910">
    <property type="entry name" value="ATP SYNTHASE DELTA CHAIN"/>
    <property type="match status" value="1"/>
</dbReference>
<dbReference type="Proteomes" id="UP000199671">
    <property type="component" value="Unassembled WGS sequence"/>
</dbReference>
<keyword evidence="3 7" id="KW-0375">Hydrogen ion transport</keyword>
<dbReference type="AlphaFoldDB" id="A0A1G9SVT0"/>
<reference evidence="8 9" key="1">
    <citation type="submission" date="2016-10" db="EMBL/GenBank/DDBJ databases">
        <authorList>
            <person name="de Groot N.N."/>
        </authorList>
    </citation>
    <scope>NUCLEOTIDE SEQUENCE [LARGE SCALE GENOMIC DNA]</scope>
    <source>
        <strain evidence="8 9">KPR-7B</strain>
    </source>
</reference>
<accession>A0A1G9SVT0</accession>
<dbReference type="HAMAP" id="MF_01416">
    <property type="entry name" value="ATP_synth_delta_bact"/>
    <property type="match status" value="1"/>
</dbReference>